<dbReference type="EMBL" id="CM056742">
    <property type="protein sequence ID" value="KAJ8675472.1"/>
    <property type="molecule type" value="Genomic_DNA"/>
</dbReference>
<accession>A0ACC2NWI4</accession>
<evidence type="ECO:0000313" key="2">
    <source>
        <dbReference type="Proteomes" id="UP001239111"/>
    </source>
</evidence>
<evidence type="ECO:0000313" key="1">
    <source>
        <dbReference type="EMBL" id="KAJ8675472.1"/>
    </source>
</evidence>
<organism evidence="1 2">
    <name type="scientific">Eretmocerus hayati</name>
    <dbReference type="NCBI Taxonomy" id="131215"/>
    <lineage>
        <taxon>Eukaryota</taxon>
        <taxon>Metazoa</taxon>
        <taxon>Ecdysozoa</taxon>
        <taxon>Arthropoda</taxon>
        <taxon>Hexapoda</taxon>
        <taxon>Insecta</taxon>
        <taxon>Pterygota</taxon>
        <taxon>Neoptera</taxon>
        <taxon>Endopterygota</taxon>
        <taxon>Hymenoptera</taxon>
        <taxon>Apocrita</taxon>
        <taxon>Proctotrupomorpha</taxon>
        <taxon>Chalcidoidea</taxon>
        <taxon>Aphelinidae</taxon>
        <taxon>Aphelininae</taxon>
        <taxon>Eretmocerus</taxon>
    </lineage>
</organism>
<comment type="caution">
    <text evidence="1">The sequence shown here is derived from an EMBL/GenBank/DDBJ whole genome shotgun (WGS) entry which is preliminary data.</text>
</comment>
<sequence>MLEDEEKDRARTQSCQILQTTANNDEINCDSVEKCANGGGATTPTSERQRLVYATLDSLALRRATLPLRLVPLEPDIDWPEIMFVKLELNQILDIFHRLF</sequence>
<gene>
    <name evidence="1" type="ORF">QAD02_011258</name>
</gene>
<keyword evidence="2" id="KW-1185">Reference proteome</keyword>
<reference evidence="1" key="1">
    <citation type="submission" date="2023-04" db="EMBL/GenBank/DDBJ databases">
        <title>A chromosome-level genome assembly of the parasitoid wasp Eretmocerus hayati.</title>
        <authorList>
            <person name="Zhong Y."/>
            <person name="Liu S."/>
            <person name="Liu Y."/>
        </authorList>
    </citation>
    <scope>NUCLEOTIDE SEQUENCE</scope>
    <source>
        <strain evidence="1">ZJU_SS_LIU_2023</strain>
    </source>
</reference>
<protein>
    <submittedName>
        <fullName evidence="1">Uncharacterized protein</fullName>
    </submittedName>
</protein>
<name>A0ACC2NWI4_9HYME</name>
<proteinExistence type="predicted"/>
<dbReference type="Proteomes" id="UP001239111">
    <property type="component" value="Chromosome 2"/>
</dbReference>